<evidence type="ECO:0000256" key="3">
    <source>
        <dbReference type="ARBA" id="ARBA00022801"/>
    </source>
</evidence>
<sequence>MPVQTSPPSFPDSFPSFMSVYGGLPSQYKEDDSAAHPLQVPAHVPVNTTSTRRLLPSPHRESVSSMTSASTESSPTTTISPFDSPSTGDISPSSSPESPSAMPVSYPKFMPPARPLDVAPRSTMQPDKSKLLLPAPANLRSESPGRRARNLKNLSLRMPPPSQSRPPIATASVVETTSKHHLSAPPSPIQIPPKPARRRPANLTIQTPAFNKSFTTNGSDLVPPTPLGRQSLRHAESSPSLASLSSPSFAPQGGMQLPRPTSHHGMRQFSGALDTAASPLTPVPDDGQSFPRQVLHGLQEEDDHLDSRESTRKKDRGYPDGPIRIYDSGVYLYLEPTAEEASQFDVVVNVAKEVANPFDANKEERNDTVMSTWRNASKRFSSGDPQTAISELSFKSAFEFQPSDSESTTPTPTTPTPKPASTPEYLHVSWDHNSEILDDLLPLCELIDDRISQGKKVLIHCQLGASRSASLVIAYGLYKNRHMDFNSMYEQVKGRSQWVGPNMSLIYQLTDFRSRLMRGASSSRPAPREWFVHGGRRSSEPQMPQAERPDQETSRPSFRGLSQAPSMGCLTIPSTSPARPKTSDNGNRSPKRSLSPRPLPFRQKFQSVEPAAGRPRGLPRSVSSCDPLVQTHVFVRDAPNPGAGFFSPRTSGFLSPPPPAPPRGIDSITESTPLPPSAVQYAKQTADPRSPPPGGERYIMRSIDEFL</sequence>
<name>A0A9W9HTL5_9EURO</name>
<feature type="compositionally biased region" description="Low complexity" evidence="5">
    <location>
        <begin position="402"/>
        <end position="411"/>
    </location>
</feature>
<feature type="region of interest" description="Disordered" evidence="5">
    <location>
        <begin position="400"/>
        <end position="423"/>
    </location>
</feature>
<dbReference type="GO" id="GO:0005634">
    <property type="term" value="C:nucleus"/>
    <property type="evidence" value="ECO:0007669"/>
    <property type="project" value="TreeGrafter"/>
</dbReference>
<dbReference type="OrthoDB" id="426001at2759"/>
<dbReference type="Proteomes" id="UP001146351">
    <property type="component" value="Unassembled WGS sequence"/>
</dbReference>
<proteinExistence type="inferred from homology"/>
<dbReference type="InterPro" id="IPR000340">
    <property type="entry name" value="Dual-sp_phosphatase_cat-dom"/>
</dbReference>
<dbReference type="InterPro" id="IPR029021">
    <property type="entry name" value="Prot-tyrosine_phosphatase-like"/>
</dbReference>
<feature type="domain" description="Tyrosine specific protein phosphatases" evidence="7">
    <location>
        <begin position="438"/>
        <end position="493"/>
    </location>
</feature>
<dbReference type="GO" id="GO:0005829">
    <property type="term" value="C:cytosol"/>
    <property type="evidence" value="ECO:0007669"/>
    <property type="project" value="TreeGrafter"/>
</dbReference>
<dbReference type="InterPro" id="IPR016130">
    <property type="entry name" value="Tyr_Pase_AS"/>
</dbReference>
<dbReference type="PANTHER" id="PTHR10159">
    <property type="entry name" value="DUAL SPECIFICITY PROTEIN PHOSPHATASE"/>
    <property type="match status" value="1"/>
</dbReference>
<dbReference type="Gene3D" id="3.90.190.10">
    <property type="entry name" value="Protein tyrosine phosphatase superfamily"/>
    <property type="match status" value="1"/>
</dbReference>
<evidence type="ECO:0000256" key="5">
    <source>
        <dbReference type="SAM" id="MobiDB-lite"/>
    </source>
</evidence>
<feature type="region of interest" description="Disordered" evidence="5">
    <location>
        <begin position="518"/>
        <end position="623"/>
    </location>
</feature>
<keyword evidence="4" id="KW-0904">Protein phosphatase</keyword>
<dbReference type="GO" id="GO:0033550">
    <property type="term" value="F:MAP kinase tyrosine phosphatase activity"/>
    <property type="evidence" value="ECO:0007669"/>
    <property type="project" value="TreeGrafter"/>
</dbReference>
<dbReference type="EC" id="3.1.3.48" evidence="2"/>
<dbReference type="GO" id="GO:0008330">
    <property type="term" value="F:protein tyrosine/threonine phosphatase activity"/>
    <property type="evidence" value="ECO:0007669"/>
    <property type="project" value="TreeGrafter"/>
</dbReference>
<protein>
    <recommendedName>
        <fullName evidence="2">protein-tyrosine-phosphatase</fullName>
        <ecNumber evidence="2">3.1.3.48</ecNumber>
    </recommendedName>
</protein>
<dbReference type="InterPro" id="IPR020422">
    <property type="entry name" value="TYR_PHOSPHATASE_DUAL_dom"/>
</dbReference>
<accession>A0A9W9HTL5</accession>
<dbReference type="PROSITE" id="PS50056">
    <property type="entry name" value="TYR_PHOSPHATASE_2"/>
    <property type="match status" value="1"/>
</dbReference>
<dbReference type="GO" id="GO:0017017">
    <property type="term" value="F:MAP kinase tyrosine/serine/threonine phosphatase activity"/>
    <property type="evidence" value="ECO:0007669"/>
    <property type="project" value="TreeGrafter"/>
</dbReference>
<dbReference type="CDD" id="cd14521">
    <property type="entry name" value="DSP_fungal_SDP1-like"/>
    <property type="match status" value="1"/>
</dbReference>
<gene>
    <name evidence="8" type="ORF">N7492_008902</name>
</gene>
<evidence type="ECO:0000256" key="1">
    <source>
        <dbReference type="ARBA" id="ARBA00008601"/>
    </source>
</evidence>
<reference evidence="8" key="2">
    <citation type="journal article" date="2023" name="IMA Fungus">
        <title>Comparative genomic study of the Penicillium genus elucidates a diverse pangenome and 15 lateral gene transfer events.</title>
        <authorList>
            <person name="Petersen C."/>
            <person name="Sorensen T."/>
            <person name="Nielsen M.R."/>
            <person name="Sondergaard T.E."/>
            <person name="Sorensen J.L."/>
            <person name="Fitzpatrick D.A."/>
            <person name="Frisvad J.C."/>
            <person name="Nielsen K.L."/>
        </authorList>
    </citation>
    <scope>NUCLEOTIDE SEQUENCE</scope>
    <source>
        <strain evidence="8">IBT 21917</strain>
    </source>
</reference>
<feature type="compositionally biased region" description="Polar residues" evidence="5">
    <location>
        <begin position="203"/>
        <end position="219"/>
    </location>
</feature>
<feature type="compositionally biased region" description="Low complexity" evidence="5">
    <location>
        <begin position="237"/>
        <end position="251"/>
    </location>
</feature>
<evidence type="ECO:0000256" key="2">
    <source>
        <dbReference type="ARBA" id="ARBA00013064"/>
    </source>
</evidence>
<dbReference type="PROSITE" id="PS00383">
    <property type="entry name" value="TYR_PHOSPHATASE_1"/>
    <property type="match status" value="1"/>
</dbReference>
<feature type="region of interest" description="Disordered" evidence="5">
    <location>
        <begin position="21"/>
        <end position="267"/>
    </location>
</feature>
<dbReference type="Pfam" id="PF00782">
    <property type="entry name" value="DSPc"/>
    <property type="match status" value="1"/>
</dbReference>
<reference evidence="8" key="1">
    <citation type="submission" date="2022-11" db="EMBL/GenBank/DDBJ databases">
        <authorList>
            <person name="Petersen C."/>
        </authorList>
    </citation>
    <scope>NUCLEOTIDE SEQUENCE</scope>
    <source>
        <strain evidence="8">IBT 21917</strain>
    </source>
</reference>
<dbReference type="SMART" id="SM00195">
    <property type="entry name" value="DSPc"/>
    <property type="match status" value="1"/>
</dbReference>
<feature type="region of interest" description="Disordered" evidence="5">
    <location>
        <begin position="297"/>
        <end position="321"/>
    </location>
</feature>
<feature type="compositionally biased region" description="Basic and acidic residues" evidence="5">
    <location>
        <begin position="305"/>
        <end position="318"/>
    </location>
</feature>
<feature type="compositionally biased region" description="Low complexity" evidence="5">
    <location>
        <begin position="63"/>
        <end position="105"/>
    </location>
</feature>
<feature type="compositionally biased region" description="Polar residues" evidence="5">
    <location>
        <begin position="572"/>
        <end position="587"/>
    </location>
</feature>
<feature type="region of interest" description="Disordered" evidence="5">
    <location>
        <begin position="645"/>
        <end position="697"/>
    </location>
</feature>
<keyword evidence="9" id="KW-1185">Reference proteome</keyword>
<evidence type="ECO:0000259" key="6">
    <source>
        <dbReference type="PROSITE" id="PS50054"/>
    </source>
</evidence>
<dbReference type="PROSITE" id="PS50054">
    <property type="entry name" value="TYR_PHOSPHATASE_DUAL"/>
    <property type="match status" value="1"/>
</dbReference>
<comment type="similarity">
    <text evidence="1">Belongs to the protein-tyrosine phosphatase family. Non-receptor class dual specificity subfamily.</text>
</comment>
<feature type="compositionally biased region" description="Pro residues" evidence="5">
    <location>
        <begin position="185"/>
        <end position="194"/>
    </location>
</feature>
<comment type="caution">
    <text evidence="8">The sequence shown here is derived from an EMBL/GenBank/DDBJ whole genome shotgun (WGS) entry which is preliminary data.</text>
</comment>
<feature type="domain" description="Tyrosine-protein phosphatase" evidence="6">
    <location>
        <begin position="321"/>
        <end position="518"/>
    </location>
</feature>
<dbReference type="AlphaFoldDB" id="A0A9W9HTL5"/>
<evidence type="ECO:0000313" key="9">
    <source>
        <dbReference type="Proteomes" id="UP001146351"/>
    </source>
</evidence>
<feature type="compositionally biased region" description="Low complexity" evidence="5">
    <location>
        <begin position="592"/>
        <end position="602"/>
    </location>
</feature>
<dbReference type="InterPro" id="IPR000387">
    <property type="entry name" value="Tyr_Pase_dom"/>
</dbReference>
<evidence type="ECO:0000256" key="4">
    <source>
        <dbReference type="ARBA" id="ARBA00022912"/>
    </source>
</evidence>
<dbReference type="PANTHER" id="PTHR10159:SF519">
    <property type="entry name" value="DUAL SPECIFICITY PROTEIN PHOSPHATASE MPK3"/>
    <property type="match status" value="1"/>
</dbReference>
<organism evidence="8 9">
    <name type="scientific">Penicillium capsulatum</name>
    <dbReference type="NCBI Taxonomy" id="69766"/>
    <lineage>
        <taxon>Eukaryota</taxon>
        <taxon>Fungi</taxon>
        <taxon>Dikarya</taxon>
        <taxon>Ascomycota</taxon>
        <taxon>Pezizomycotina</taxon>
        <taxon>Eurotiomycetes</taxon>
        <taxon>Eurotiomycetidae</taxon>
        <taxon>Eurotiales</taxon>
        <taxon>Aspergillaceae</taxon>
        <taxon>Penicillium</taxon>
    </lineage>
</organism>
<evidence type="ECO:0000313" key="8">
    <source>
        <dbReference type="EMBL" id="KAJ5156099.1"/>
    </source>
</evidence>
<dbReference type="SUPFAM" id="SSF52799">
    <property type="entry name" value="(Phosphotyrosine protein) phosphatases II"/>
    <property type="match status" value="1"/>
</dbReference>
<dbReference type="GO" id="GO:0043409">
    <property type="term" value="P:negative regulation of MAPK cascade"/>
    <property type="evidence" value="ECO:0007669"/>
    <property type="project" value="TreeGrafter"/>
</dbReference>
<dbReference type="EMBL" id="JAPQKO010000006">
    <property type="protein sequence ID" value="KAJ5156099.1"/>
    <property type="molecule type" value="Genomic_DNA"/>
</dbReference>
<keyword evidence="3" id="KW-0378">Hydrolase</keyword>
<evidence type="ECO:0000259" key="7">
    <source>
        <dbReference type="PROSITE" id="PS50056"/>
    </source>
</evidence>